<evidence type="ECO:0000313" key="1">
    <source>
        <dbReference type="EMBL" id="AEE53356.1"/>
    </source>
</evidence>
<dbReference type="KEGG" id="hhy:Halhy_5531"/>
<dbReference type="Proteomes" id="UP000008461">
    <property type="component" value="Chromosome"/>
</dbReference>
<evidence type="ECO:0000313" key="2">
    <source>
        <dbReference type="Proteomes" id="UP000008461"/>
    </source>
</evidence>
<name>F4KSF3_HALH1</name>
<accession>F4KSF3</accession>
<dbReference type="OrthoDB" id="7631126at2"/>
<protein>
    <submittedName>
        <fullName evidence="1">Uncharacterized protein</fullName>
    </submittedName>
</protein>
<organism evidence="1 2">
    <name type="scientific">Haliscomenobacter hydrossis (strain ATCC 27775 / DSM 1100 / LMG 10767 / O)</name>
    <dbReference type="NCBI Taxonomy" id="760192"/>
    <lineage>
        <taxon>Bacteria</taxon>
        <taxon>Pseudomonadati</taxon>
        <taxon>Bacteroidota</taxon>
        <taxon>Saprospiria</taxon>
        <taxon>Saprospirales</taxon>
        <taxon>Haliscomenobacteraceae</taxon>
        <taxon>Haliscomenobacter</taxon>
    </lineage>
</organism>
<dbReference type="HOGENOM" id="CLU_1234200_0_0_10"/>
<proteinExistence type="predicted"/>
<dbReference type="AlphaFoldDB" id="F4KSF3"/>
<dbReference type="EMBL" id="CP002691">
    <property type="protein sequence ID" value="AEE53356.1"/>
    <property type="molecule type" value="Genomic_DNA"/>
</dbReference>
<keyword evidence="2" id="KW-1185">Reference proteome</keyword>
<reference evidence="1 2" key="1">
    <citation type="journal article" date="2011" name="Stand. Genomic Sci.">
        <title>Complete genome sequence of Haliscomenobacter hydrossis type strain (O).</title>
        <authorList>
            <consortium name="US DOE Joint Genome Institute (JGI-PGF)"/>
            <person name="Daligault H."/>
            <person name="Lapidus A."/>
            <person name="Zeytun A."/>
            <person name="Nolan M."/>
            <person name="Lucas S."/>
            <person name="Del Rio T.G."/>
            <person name="Tice H."/>
            <person name="Cheng J.F."/>
            <person name="Tapia R."/>
            <person name="Han C."/>
            <person name="Goodwin L."/>
            <person name="Pitluck S."/>
            <person name="Liolios K."/>
            <person name="Pagani I."/>
            <person name="Ivanova N."/>
            <person name="Huntemann M."/>
            <person name="Mavromatis K."/>
            <person name="Mikhailova N."/>
            <person name="Pati A."/>
            <person name="Chen A."/>
            <person name="Palaniappan K."/>
            <person name="Land M."/>
            <person name="Hauser L."/>
            <person name="Brambilla E.M."/>
            <person name="Rohde M."/>
            <person name="Verbarg S."/>
            <person name="Goker M."/>
            <person name="Bristow J."/>
            <person name="Eisen J.A."/>
            <person name="Markowitz V."/>
            <person name="Hugenholtz P."/>
            <person name="Kyrpides N.C."/>
            <person name="Klenk H.P."/>
            <person name="Woyke T."/>
        </authorList>
    </citation>
    <scope>NUCLEOTIDE SEQUENCE [LARGE SCALE GENOMIC DNA]</scope>
    <source>
        <strain evidence="2">ATCC 27775 / DSM 1100 / LMG 10767 / O</strain>
    </source>
</reference>
<gene>
    <name evidence="1" type="ordered locus">Halhy_5531</name>
</gene>
<dbReference type="eggNOG" id="ENOG5032SDY">
    <property type="taxonomic scope" value="Bacteria"/>
</dbReference>
<dbReference type="STRING" id="760192.Halhy_5531"/>
<reference key="2">
    <citation type="submission" date="2011-04" db="EMBL/GenBank/DDBJ databases">
        <title>Complete sequence of chromosome of Haliscomenobacter hydrossis DSM 1100.</title>
        <authorList>
            <consortium name="US DOE Joint Genome Institute (JGI-PGF)"/>
            <person name="Lucas S."/>
            <person name="Han J."/>
            <person name="Lapidus A."/>
            <person name="Bruce D."/>
            <person name="Goodwin L."/>
            <person name="Pitluck S."/>
            <person name="Peters L."/>
            <person name="Kyrpides N."/>
            <person name="Mavromatis K."/>
            <person name="Ivanova N."/>
            <person name="Ovchinnikova G."/>
            <person name="Pagani I."/>
            <person name="Daligault H."/>
            <person name="Detter J.C."/>
            <person name="Han C."/>
            <person name="Land M."/>
            <person name="Hauser L."/>
            <person name="Markowitz V."/>
            <person name="Cheng J.-F."/>
            <person name="Hugenholtz P."/>
            <person name="Woyke T."/>
            <person name="Wu D."/>
            <person name="Verbarg S."/>
            <person name="Frueling A."/>
            <person name="Brambilla E."/>
            <person name="Klenk H.-P."/>
            <person name="Eisen J.A."/>
        </authorList>
    </citation>
    <scope>NUCLEOTIDE SEQUENCE</scope>
    <source>
        <strain>DSM 1100</strain>
    </source>
</reference>
<sequence>MTTLYQRQLNYLFNRPTTEPLWYWSEHGEEGVFEDEDPLSAFVFIETLLQNPSADLAPYSDNQVALGLEFVFNNSISNLACDFKIAPVPITRKTAALRALFVLFRDVFNPRCAAATSAGTQQTLSKLNGFCYMFWDVCPLSTWLNFSEELYTKKPKEIASAVQQQYKNLDSENSTCYEAIAGVMRQCLSLDNPACVESALHGLGHMALFLPDIAVPIIDGYLKKSGYHNQDLRHYARAARTGMIL</sequence>
<dbReference type="RefSeq" id="WP_013767886.1">
    <property type="nucleotide sequence ID" value="NC_015510.1"/>
</dbReference>